<evidence type="ECO:0000256" key="6">
    <source>
        <dbReference type="ARBA" id="ARBA00022857"/>
    </source>
</evidence>
<dbReference type="PRINTS" id="PR00371">
    <property type="entry name" value="FPNCR"/>
</dbReference>
<dbReference type="PRINTS" id="PR00369">
    <property type="entry name" value="FLAVODOXIN"/>
</dbReference>
<feature type="region of interest" description="Disordered" evidence="9">
    <location>
        <begin position="12"/>
        <end position="39"/>
    </location>
</feature>
<dbReference type="Pfam" id="PF00667">
    <property type="entry name" value="FAD_binding_1"/>
    <property type="match status" value="1"/>
</dbReference>
<feature type="domain" description="Flavodoxin-like" evidence="10">
    <location>
        <begin position="57"/>
        <end position="227"/>
    </location>
</feature>
<proteinExistence type="predicted"/>
<dbReference type="GO" id="GO:0010181">
    <property type="term" value="F:FMN binding"/>
    <property type="evidence" value="ECO:0007669"/>
    <property type="project" value="InterPro"/>
</dbReference>
<evidence type="ECO:0000256" key="1">
    <source>
        <dbReference type="ARBA" id="ARBA00001917"/>
    </source>
</evidence>
<keyword evidence="4" id="KW-0288">FMN</keyword>
<dbReference type="InterPro" id="IPR001094">
    <property type="entry name" value="Flavdoxin-like"/>
</dbReference>
<evidence type="ECO:0000256" key="4">
    <source>
        <dbReference type="ARBA" id="ARBA00022643"/>
    </source>
</evidence>
<evidence type="ECO:0000256" key="2">
    <source>
        <dbReference type="ARBA" id="ARBA00001974"/>
    </source>
</evidence>
<dbReference type="Gene3D" id="1.20.990.10">
    <property type="entry name" value="NADPH-cytochrome p450 Reductase, Chain A, domain 3"/>
    <property type="match status" value="1"/>
</dbReference>
<feature type="compositionally biased region" description="Low complexity" evidence="9">
    <location>
        <begin position="14"/>
        <end position="39"/>
    </location>
</feature>
<evidence type="ECO:0000259" key="10">
    <source>
        <dbReference type="PROSITE" id="PS50902"/>
    </source>
</evidence>
<evidence type="ECO:0000256" key="7">
    <source>
        <dbReference type="ARBA" id="ARBA00023002"/>
    </source>
</evidence>
<evidence type="ECO:0000256" key="5">
    <source>
        <dbReference type="ARBA" id="ARBA00022827"/>
    </source>
</evidence>
<evidence type="ECO:0000256" key="9">
    <source>
        <dbReference type="SAM" id="MobiDB-lite"/>
    </source>
</evidence>
<dbReference type="GO" id="GO:0005829">
    <property type="term" value="C:cytosol"/>
    <property type="evidence" value="ECO:0007669"/>
    <property type="project" value="TreeGrafter"/>
</dbReference>
<comment type="cofactor">
    <cofactor evidence="2">
        <name>FAD</name>
        <dbReference type="ChEBI" id="CHEBI:57692"/>
    </cofactor>
</comment>
<evidence type="ECO:0000313" key="12">
    <source>
        <dbReference type="EMBL" id="KAJ3087056.1"/>
    </source>
</evidence>
<dbReference type="PROSITE" id="PS51384">
    <property type="entry name" value="FAD_FR"/>
    <property type="match status" value="1"/>
</dbReference>
<dbReference type="PANTHER" id="PTHR19384">
    <property type="entry name" value="NITRIC OXIDE SYNTHASE-RELATED"/>
    <property type="match status" value="1"/>
</dbReference>
<dbReference type="GO" id="GO:0003958">
    <property type="term" value="F:NADPH-hemoprotein reductase activity"/>
    <property type="evidence" value="ECO:0007669"/>
    <property type="project" value="UniProtKB-EC"/>
</dbReference>
<evidence type="ECO:0000313" key="13">
    <source>
        <dbReference type="Proteomes" id="UP001211907"/>
    </source>
</evidence>
<dbReference type="Proteomes" id="UP001211907">
    <property type="component" value="Unassembled WGS sequence"/>
</dbReference>
<feature type="domain" description="FAD-binding FR-type" evidence="11">
    <location>
        <begin position="327"/>
        <end position="607"/>
    </location>
</feature>
<keyword evidence="3" id="KW-0285">Flavoprotein</keyword>
<gene>
    <name evidence="12" type="ORF">HK100_008493</name>
</gene>
<comment type="cofactor">
    <cofactor evidence="1">
        <name>FMN</name>
        <dbReference type="ChEBI" id="CHEBI:58210"/>
    </cofactor>
</comment>
<dbReference type="Gene3D" id="3.40.50.80">
    <property type="entry name" value="Nucleotide-binding domain of ferredoxin-NADP reductase (FNR) module"/>
    <property type="match status" value="1"/>
</dbReference>
<name>A0AAD5SPK2_9FUNG</name>
<dbReference type="GO" id="GO:0050660">
    <property type="term" value="F:flavin adenine dinucleotide binding"/>
    <property type="evidence" value="ECO:0007669"/>
    <property type="project" value="TreeGrafter"/>
</dbReference>
<accession>A0AAD5SPK2</accession>
<dbReference type="InterPro" id="IPR003097">
    <property type="entry name" value="CysJ-like_FAD-binding"/>
</dbReference>
<evidence type="ECO:0000256" key="3">
    <source>
        <dbReference type="ARBA" id="ARBA00022630"/>
    </source>
</evidence>
<reference evidence="12" key="1">
    <citation type="submission" date="2020-05" db="EMBL/GenBank/DDBJ databases">
        <title>Phylogenomic resolution of chytrid fungi.</title>
        <authorList>
            <person name="Stajich J.E."/>
            <person name="Amses K."/>
            <person name="Simmons R."/>
            <person name="Seto K."/>
            <person name="Myers J."/>
            <person name="Bonds A."/>
            <person name="Quandt C.A."/>
            <person name="Barry K."/>
            <person name="Liu P."/>
            <person name="Grigoriev I."/>
            <person name="Longcore J.E."/>
            <person name="James T.Y."/>
        </authorList>
    </citation>
    <scope>NUCLEOTIDE SEQUENCE</scope>
    <source>
        <strain evidence="12">JEL0513</strain>
    </source>
</reference>
<dbReference type="SUPFAM" id="SSF52218">
    <property type="entry name" value="Flavoproteins"/>
    <property type="match status" value="1"/>
</dbReference>
<dbReference type="InterPro" id="IPR017927">
    <property type="entry name" value="FAD-bd_FR_type"/>
</dbReference>
<dbReference type="InterPro" id="IPR017938">
    <property type="entry name" value="Riboflavin_synthase-like_b-brl"/>
</dbReference>
<comment type="caution">
    <text evidence="12">The sequence shown here is derived from an EMBL/GenBank/DDBJ whole genome shotgun (WGS) entry which is preliminary data.</text>
</comment>
<dbReference type="InterPro" id="IPR001709">
    <property type="entry name" value="Flavoprot_Pyr_Nucl_cyt_Rdtase"/>
</dbReference>
<organism evidence="12 13">
    <name type="scientific">Physocladia obscura</name>
    <dbReference type="NCBI Taxonomy" id="109957"/>
    <lineage>
        <taxon>Eukaryota</taxon>
        <taxon>Fungi</taxon>
        <taxon>Fungi incertae sedis</taxon>
        <taxon>Chytridiomycota</taxon>
        <taxon>Chytridiomycota incertae sedis</taxon>
        <taxon>Chytridiomycetes</taxon>
        <taxon>Chytridiales</taxon>
        <taxon>Chytriomycetaceae</taxon>
        <taxon>Physocladia</taxon>
    </lineage>
</organism>
<dbReference type="InterPro" id="IPR029039">
    <property type="entry name" value="Flavoprotein-like_sf"/>
</dbReference>
<dbReference type="SUPFAM" id="SSF63380">
    <property type="entry name" value="Riboflavin synthase domain-like"/>
    <property type="match status" value="1"/>
</dbReference>
<evidence type="ECO:0000259" key="11">
    <source>
        <dbReference type="PROSITE" id="PS51384"/>
    </source>
</evidence>
<evidence type="ECO:0000256" key="8">
    <source>
        <dbReference type="ARBA" id="ARBA00023797"/>
    </source>
</evidence>
<dbReference type="Gene3D" id="2.40.30.10">
    <property type="entry name" value="Translation factors"/>
    <property type="match status" value="1"/>
</dbReference>
<dbReference type="Pfam" id="PF00258">
    <property type="entry name" value="Flavodoxin_1"/>
    <property type="match status" value="1"/>
</dbReference>
<dbReference type="Gene3D" id="3.40.50.360">
    <property type="match status" value="1"/>
</dbReference>
<protein>
    <recommendedName>
        <fullName evidence="8">NADPH--hemoprotein reductase</fullName>
        <ecNumber evidence="8">1.6.2.4</ecNumber>
    </recommendedName>
</protein>
<dbReference type="InterPro" id="IPR039261">
    <property type="entry name" value="FNR_nucleotide-bd"/>
</dbReference>
<dbReference type="InterPro" id="IPR023173">
    <property type="entry name" value="NADPH_Cyt_P450_Rdtase_alpha"/>
</dbReference>
<dbReference type="Pfam" id="PF00175">
    <property type="entry name" value="NAD_binding_1"/>
    <property type="match status" value="1"/>
</dbReference>
<dbReference type="AlphaFoldDB" id="A0AAD5SPK2"/>
<dbReference type="PANTHER" id="PTHR19384:SF17">
    <property type="entry name" value="NADPH--CYTOCHROME P450 REDUCTASE"/>
    <property type="match status" value="1"/>
</dbReference>
<dbReference type="EMBL" id="JADGJH010004142">
    <property type="protein sequence ID" value="KAJ3087056.1"/>
    <property type="molecule type" value="Genomic_DNA"/>
</dbReference>
<dbReference type="InterPro" id="IPR001433">
    <property type="entry name" value="OxRdtase_FAD/NAD-bd"/>
</dbReference>
<keyword evidence="13" id="KW-1185">Reference proteome</keyword>
<dbReference type="EC" id="1.6.2.4" evidence="8"/>
<dbReference type="PROSITE" id="PS50902">
    <property type="entry name" value="FLAVODOXIN_LIKE"/>
    <property type="match status" value="1"/>
</dbReference>
<keyword evidence="5" id="KW-0274">FAD</keyword>
<sequence>MFASFTKSLISAFTPSSTPSSSSTKTTTTTTTIAPKRPPAKKTITTTLASLQSTHKLILFYGSQTGTAEDLASRTANEVYAKFGVEAVVADFEDYDMSDLITFSQNLDDGEEAGKVVIGFYLATYGEGEPTDNAADFYEWFMDGHGKGEDDDIEDIDDEIASEKQGTGINYIVFGLGNKTYEHYNSMGRRIARRLDSIGAKRVGAIGEGDDDGSMEDDFLAWKPKIIEALGTFYGVKDLGGKASRGLAHVPLFNVSIESSITDKAVFHGELSADHKPRRFQNGPGGEDKRQFVEISTKKRILYDAKNPLFSKIKTSYQLFGESSDEIKVSGTTITAGTPEHYAYAADGSVLKIQRQCVHVEFDISNTGIRYETGDHVGIYGSNSVAHVEELAKLLGLDDSGLDEIVKLKANTANRLSTMAKMPFPNPCSVRTALTHYLTINAPIKQHHLELIAKFASDETEKTAIYKLVDDRNLYVERVETPQKNLAEILRDFPSVKLPLDVLLGEILGPIVVRYYSISSSSKKEPQTVSITAVAVRYALPQKQLLHPDAPAHISFKEGLVTSYVCRLTEGKSGFVAPEIDASESYPSVPFNTHVPIFIRTSSFRLPRDASAPIIMIGPGTGVAPFRAFIQERVHVAASGLSKKPVGSTWLFYGCRHPDQDHLYKNELAQLLATAAAFDDEKKFDLRVHNAFSRVPGQPRQYVQNIVEAIGGEVYELLDKRRGYLYLCGDAKNMAADVNALLLKLAQTCGGKTEDEAKRWVKTLKTSGKFQEDVW</sequence>
<dbReference type="InterPro" id="IPR008254">
    <property type="entry name" value="Flavodoxin/NO_synth"/>
</dbReference>
<keyword evidence="7" id="KW-0560">Oxidoreductase</keyword>
<dbReference type="SUPFAM" id="SSF52343">
    <property type="entry name" value="Ferredoxin reductase-like, C-terminal NADP-linked domain"/>
    <property type="match status" value="1"/>
</dbReference>
<keyword evidence="6" id="KW-0521">NADP</keyword>